<gene>
    <name evidence="5" type="ORF">Pan216_13850</name>
</gene>
<evidence type="ECO:0000256" key="2">
    <source>
        <dbReference type="ARBA" id="ARBA00004818"/>
    </source>
</evidence>
<dbReference type="InterPro" id="IPR023214">
    <property type="entry name" value="HAD_sf"/>
</dbReference>
<dbReference type="InterPro" id="IPR050155">
    <property type="entry name" value="HAD-like_hydrolase_sf"/>
</dbReference>
<dbReference type="PANTHER" id="PTHR43434:SF1">
    <property type="entry name" value="PHOSPHOGLYCOLATE PHOSPHATASE"/>
    <property type="match status" value="1"/>
</dbReference>
<comment type="catalytic activity">
    <reaction evidence="1">
        <text>2-phosphoglycolate + H2O = glycolate + phosphate</text>
        <dbReference type="Rhea" id="RHEA:14369"/>
        <dbReference type="ChEBI" id="CHEBI:15377"/>
        <dbReference type="ChEBI" id="CHEBI:29805"/>
        <dbReference type="ChEBI" id="CHEBI:43474"/>
        <dbReference type="ChEBI" id="CHEBI:58033"/>
        <dbReference type="EC" id="3.1.3.18"/>
    </reaction>
</comment>
<dbReference type="InterPro" id="IPR023198">
    <property type="entry name" value="PGP-like_dom2"/>
</dbReference>
<dbReference type="Gene3D" id="3.40.50.1000">
    <property type="entry name" value="HAD superfamily/HAD-like"/>
    <property type="match status" value="1"/>
</dbReference>
<evidence type="ECO:0000313" key="5">
    <source>
        <dbReference type="EMBL" id="QDU60542.1"/>
    </source>
</evidence>
<dbReference type="PANTHER" id="PTHR43434">
    <property type="entry name" value="PHOSPHOGLYCOLATE PHOSPHATASE"/>
    <property type="match status" value="1"/>
</dbReference>
<name>A0A518B0S4_9BACT</name>
<organism evidence="5 6">
    <name type="scientific">Kolteria novifilia</name>
    <dbReference type="NCBI Taxonomy" id="2527975"/>
    <lineage>
        <taxon>Bacteria</taxon>
        <taxon>Pseudomonadati</taxon>
        <taxon>Planctomycetota</taxon>
        <taxon>Planctomycetia</taxon>
        <taxon>Kolteriales</taxon>
        <taxon>Kolteriaceae</taxon>
        <taxon>Kolteria</taxon>
    </lineage>
</organism>
<keyword evidence="6" id="KW-1185">Reference proteome</keyword>
<dbReference type="Gene3D" id="1.10.150.240">
    <property type="entry name" value="Putative phosphatase, domain 2"/>
    <property type="match status" value="1"/>
</dbReference>
<dbReference type="GO" id="GO:0005829">
    <property type="term" value="C:cytosol"/>
    <property type="evidence" value="ECO:0007669"/>
    <property type="project" value="TreeGrafter"/>
</dbReference>
<evidence type="ECO:0000256" key="4">
    <source>
        <dbReference type="ARBA" id="ARBA00013078"/>
    </source>
</evidence>
<dbReference type="RefSeq" id="WP_145256546.1">
    <property type="nucleotide sequence ID" value="NZ_CP036279.1"/>
</dbReference>
<proteinExistence type="inferred from homology"/>
<dbReference type="KEGG" id="knv:Pan216_13850"/>
<protein>
    <recommendedName>
        <fullName evidence="4">phosphoglycolate phosphatase</fullName>
        <ecNumber evidence="4">3.1.3.18</ecNumber>
    </recommendedName>
</protein>
<evidence type="ECO:0000256" key="1">
    <source>
        <dbReference type="ARBA" id="ARBA00000830"/>
    </source>
</evidence>
<evidence type="ECO:0000313" key="6">
    <source>
        <dbReference type="Proteomes" id="UP000317093"/>
    </source>
</evidence>
<dbReference type="InterPro" id="IPR041492">
    <property type="entry name" value="HAD_2"/>
</dbReference>
<dbReference type="EC" id="3.1.3.18" evidence="4"/>
<dbReference type="SUPFAM" id="SSF56784">
    <property type="entry name" value="HAD-like"/>
    <property type="match status" value="1"/>
</dbReference>
<dbReference type="Proteomes" id="UP000317093">
    <property type="component" value="Chromosome"/>
</dbReference>
<dbReference type="EMBL" id="CP036279">
    <property type="protein sequence ID" value="QDU60542.1"/>
    <property type="molecule type" value="Genomic_DNA"/>
</dbReference>
<dbReference type="InterPro" id="IPR036412">
    <property type="entry name" value="HAD-like_sf"/>
</dbReference>
<accession>A0A518B0S4</accession>
<comment type="pathway">
    <text evidence="2">Organic acid metabolism; glycolate biosynthesis; glycolate from 2-phosphoglycolate: step 1/1.</text>
</comment>
<evidence type="ECO:0000256" key="3">
    <source>
        <dbReference type="ARBA" id="ARBA00006171"/>
    </source>
</evidence>
<dbReference type="Pfam" id="PF13419">
    <property type="entry name" value="HAD_2"/>
    <property type="match status" value="1"/>
</dbReference>
<comment type="similarity">
    <text evidence="3">Belongs to the HAD-like hydrolase superfamily. CbbY/CbbZ/Gph/YieH family.</text>
</comment>
<dbReference type="OrthoDB" id="9796026at2"/>
<reference evidence="5 6" key="1">
    <citation type="submission" date="2019-02" db="EMBL/GenBank/DDBJ databases">
        <title>Deep-cultivation of Planctomycetes and their phenomic and genomic characterization uncovers novel biology.</title>
        <authorList>
            <person name="Wiegand S."/>
            <person name="Jogler M."/>
            <person name="Boedeker C."/>
            <person name="Pinto D."/>
            <person name="Vollmers J."/>
            <person name="Rivas-Marin E."/>
            <person name="Kohn T."/>
            <person name="Peeters S.H."/>
            <person name="Heuer A."/>
            <person name="Rast P."/>
            <person name="Oberbeckmann S."/>
            <person name="Bunk B."/>
            <person name="Jeske O."/>
            <person name="Meyerdierks A."/>
            <person name="Storesund J.E."/>
            <person name="Kallscheuer N."/>
            <person name="Luecker S."/>
            <person name="Lage O.M."/>
            <person name="Pohl T."/>
            <person name="Merkel B.J."/>
            <person name="Hornburger P."/>
            <person name="Mueller R.-W."/>
            <person name="Bruemmer F."/>
            <person name="Labrenz M."/>
            <person name="Spormann A.M."/>
            <person name="Op den Camp H."/>
            <person name="Overmann J."/>
            <person name="Amann R."/>
            <person name="Jetten M.S.M."/>
            <person name="Mascher T."/>
            <person name="Medema M.H."/>
            <person name="Devos D.P."/>
            <person name="Kaster A.-K."/>
            <person name="Ovreas L."/>
            <person name="Rohde M."/>
            <person name="Galperin M.Y."/>
            <person name="Jogler C."/>
        </authorList>
    </citation>
    <scope>NUCLEOTIDE SEQUENCE [LARGE SCALE GENOMIC DNA]</scope>
    <source>
        <strain evidence="5 6">Pan216</strain>
    </source>
</reference>
<dbReference type="GO" id="GO:0008967">
    <property type="term" value="F:phosphoglycolate phosphatase activity"/>
    <property type="evidence" value="ECO:0007669"/>
    <property type="project" value="UniProtKB-EC"/>
</dbReference>
<dbReference type="GO" id="GO:0006281">
    <property type="term" value="P:DNA repair"/>
    <property type="evidence" value="ECO:0007669"/>
    <property type="project" value="TreeGrafter"/>
</dbReference>
<sequence>MIDFEPKHEFLVGIDSDGCAFDTMEVKHKECFIPNIIRYYDLASVSKYAREAAEFVNLYSKWRGINRFPALLMAFDLLRERPEVQRRGVKVPTLPKVLEWTEKETKLGNPALKKAVDESGDPELKHCLEWSEAVNQTVGDVVHHVPPFPNVKECLERLAEVADILVVSATPNEALEREWTEHGLDKYIQRICGQEAGTKKETLELAKKYPKGNAIMLGDAPGDAKAAEANNVLFFPILPGQEEESWQRFHLEGISRFLDGSYAGGYEEKLFAEFDACLPDSPPWN</sequence>
<dbReference type="AlphaFoldDB" id="A0A518B0S4"/>